<dbReference type="STRING" id="629680.SAMN04489751_2714"/>
<reference evidence="7" key="1">
    <citation type="submission" date="2016-10" db="EMBL/GenBank/DDBJ databases">
        <authorList>
            <person name="Varghese N."/>
            <person name="Submissions S."/>
        </authorList>
    </citation>
    <scope>NUCLEOTIDE SEQUENCE [LARGE SCALE GENOMIC DNA]</scope>
    <source>
        <strain evidence="7">DSM 22082</strain>
    </source>
</reference>
<feature type="transmembrane region" description="Helical" evidence="5">
    <location>
        <begin position="268"/>
        <end position="290"/>
    </location>
</feature>
<keyword evidence="3 5" id="KW-1133">Transmembrane helix</keyword>
<feature type="domain" description="Major facilitator superfamily (MFS) profile" evidence="6">
    <location>
        <begin position="20"/>
        <end position="409"/>
    </location>
</feature>
<evidence type="ECO:0000256" key="2">
    <source>
        <dbReference type="ARBA" id="ARBA00022692"/>
    </source>
</evidence>
<keyword evidence="4 5" id="KW-0472">Membrane</keyword>
<proteinExistence type="predicted"/>
<comment type="subcellular location">
    <subcellularLocation>
        <location evidence="1">Cell membrane</location>
        <topology evidence="1">Multi-pass membrane protein</topology>
    </subcellularLocation>
</comment>
<dbReference type="PANTHER" id="PTHR23523">
    <property type="match status" value="1"/>
</dbReference>
<dbReference type="InterPro" id="IPR011701">
    <property type="entry name" value="MFS"/>
</dbReference>
<protein>
    <submittedName>
        <fullName evidence="7">MFS transporter, CP family, cyanate transporter</fullName>
    </submittedName>
</protein>
<dbReference type="PANTHER" id="PTHR23523:SF2">
    <property type="entry name" value="2-NITROIMIDAZOLE TRANSPORTER"/>
    <property type="match status" value="1"/>
</dbReference>
<feature type="transmembrane region" description="Helical" evidence="5">
    <location>
        <begin position="385"/>
        <end position="404"/>
    </location>
</feature>
<evidence type="ECO:0000256" key="3">
    <source>
        <dbReference type="ARBA" id="ARBA00022989"/>
    </source>
</evidence>
<dbReference type="SUPFAM" id="SSF103473">
    <property type="entry name" value="MFS general substrate transporter"/>
    <property type="match status" value="1"/>
</dbReference>
<feature type="transmembrane region" description="Helical" evidence="5">
    <location>
        <begin position="147"/>
        <end position="168"/>
    </location>
</feature>
<dbReference type="Gene3D" id="1.20.1250.20">
    <property type="entry name" value="MFS general substrate transporter like domains"/>
    <property type="match status" value="1"/>
</dbReference>
<feature type="transmembrane region" description="Helical" evidence="5">
    <location>
        <begin position="297"/>
        <end position="316"/>
    </location>
</feature>
<dbReference type="Proteomes" id="UP000199700">
    <property type="component" value="Chromosome"/>
</dbReference>
<dbReference type="GO" id="GO:0005886">
    <property type="term" value="C:plasma membrane"/>
    <property type="evidence" value="ECO:0007669"/>
    <property type="project" value="UniProtKB-SubCell"/>
</dbReference>
<feature type="transmembrane region" description="Helical" evidence="5">
    <location>
        <begin position="233"/>
        <end position="256"/>
    </location>
</feature>
<evidence type="ECO:0000259" key="6">
    <source>
        <dbReference type="PROSITE" id="PS50850"/>
    </source>
</evidence>
<sequence>MSDDPSTPDPRPLPSRSAAAAIVAIASVLLIGLSLRIPTISLAPLVPTMKVDTGHGETFLSLLTSIPLVLTLLAAPIAPALANRLGRSRTVSLSLVAIVASMALRSVPGDVPLLIGTGLLGFSIAIVTVLVPSIINAERAGIRSRLTGTYSMSLSLGPALALGLTIPIREVTGLNWRGTLLTWALCSVIALTLWLVYVRTPHVAASSGPHRDPAASGTGGDHRAKAVVTDANVWLLALFLGATSLTFYTTSAWLPSVFVMDGMSAQAAGAYTSLISIVAIPFGLIAPIALRGRLSRFIAPLAPVLAVIGLLLLLTLNSAGALPTTILLGVSQGLCLGASYDQIVKFGRSPAHTASVSAVTSAVGVALAAIGPLAFGFGLETAASPVVPVIGLAVIVLAQSSVGFRTSRL</sequence>
<feature type="transmembrane region" description="Helical" evidence="5">
    <location>
        <begin position="58"/>
        <end position="78"/>
    </location>
</feature>
<dbReference type="EMBL" id="LT629739">
    <property type="protein sequence ID" value="SDS73248.1"/>
    <property type="molecule type" value="Genomic_DNA"/>
</dbReference>
<dbReference type="PROSITE" id="PS50850">
    <property type="entry name" value="MFS"/>
    <property type="match status" value="1"/>
</dbReference>
<dbReference type="AlphaFoldDB" id="A0A1H1UL52"/>
<dbReference type="InterPro" id="IPR020846">
    <property type="entry name" value="MFS_dom"/>
</dbReference>
<feature type="transmembrane region" description="Helical" evidence="5">
    <location>
        <begin position="113"/>
        <end position="135"/>
    </location>
</feature>
<dbReference type="InterPro" id="IPR052524">
    <property type="entry name" value="MFS_Cyanate_Porter"/>
</dbReference>
<evidence type="ECO:0000256" key="1">
    <source>
        <dbReference type="ARBA" id="ARBA00004651"/>
    </source>
</evidence>
<keyword evidence="8" id="KW-1185">Reference proteome</keyword>
<dbReference type="InterPro" id="IPR036259">
    <property type="entry name" value="MFS_trans_sf"/>
</dbReference>
<organism evidence="7 8">
    <name type="scientific">Brevibacterium sandarakinum</name>
    <dbReference type="NCBI Taxonomy" id="629680"/>
    <lineage>
        <taxon>Bacteria</taxon>
        <taxon>Bacillati</taxon>
        <taxon>Actinomycetota</taxon>
        <taxon>Actinomycetes</taxon>
        <taxon>Micrococcales</taxon>
        <taxon>Brevibacteriaceae</taxon>
        <taxon>Brevibacterium</taxon>
    </lineage>
</organism>
<dbReference type="OrthoDB" id="5317164at2"/>
<dbReference type="Pfam" id="PF07690">
    <property type="entry name" value="MFS_1"/>
    <property type="match status" value="1"/>
</dbReference>
<evidence type="ECO:0000256" key="5">
    <source>
        <dbReference type="SAM" id="Phobius"/>
    </source>
</evidence>
<keyword evidence="2 5" id="KW-0812">Transmembrane</keyword>
<gene>
    <name evidence="7" type="ORF">SAMN04489751_2714</name>
</gene>
<evidence type="ECO:0000313" key="7">
    <source>
        <dbReference type="EMBL" id="SDS73248.1"/>
    </source>
</evidence>
<dbReference type="RefSeq" id="WP_092106318.1">
    <property type="nucleotide sequence ID" value="NZ_LT629739.1"/>
</dbReference>
<evidence type="ECO:0000256" key="4">
    <source>
        <dbReference type="ARBA" id="ARBA00023136"/>
    </source>
</evidence>
<name>A0A1H1UL52_BRESA</name>
<dbReference type="GO" id="GO:0022857">
    <property type="term" value="F:transmembrane transporter activity"/>
    <property type="evidence" value="ECO:0007669"/>
    <property type="project" value="InterPro"/>
</dbReference>
<evidence type="ECO:0000313" key="8">
    <source>
        <dbReference type="Proteomes" id="UP000199700"/>
    </source>
</evidence>
<feature type="transmembrane region" description="Helical" evidence="5">
    <location>
        <begin position="322"/>
        <end position="344"/>
    </location>
</feature>
<feature type="transmembrane region" description="Helical" evidence="5">
    <location>
        <begin position="356"/>
        <end position="379"/>
    </location>
</feature>
<accession>A0A1H1UL52</accession>
<feature type="transmembrane region" description="Helical" evidence="5">
    <location>
        <begin position="18"/>
        <end position="38"/>
    </location>
</feature>
<feature type="transmembrane region" description="Helical" evidence="5">
    <location>
        <begin position="180"/>
        <end position="198"/>
    </location>
</feature>